<organism evidence="2 3">
    <name type="scientific">Cyprinus carpio carpio</name>
    <dbReference type="NCBI Taxonomy" id="630221"/>
    <lineage>
        <taxon>Eukaryota</taxon>
        <taxon>Metazoa</taxon>
        <taxon>Chordata</taxon>
        <taxon>Craniata</taxon>
        <taxon>Vertebrata</taxon>
        <taxon>Euteleostomi</taxon>
        <taxon>Actinopterygii</taxon>
        <taxon>Neopterygii</taxon>
        <taxon>Teleostei</taxon>
        <taxon>Ostariophysi</taxon>
        <taxon>Cypriniformes</taxon>
        <taxon>Cyprinidae</taxon>
        <taxon>Cyprininae</taxon>
        <taxon>Cyprinus</taxon>
    </lineage>
</organism>
<keyword evidence="1" id="KW-0812">Transmembrane</keyword>
<keyword evidence="1" id="KW-0472">Membrane</keyword>
<accession>A0A9J7XLV9</accession>
<dbReference type="Ensembl" id="ENSCCRT00000153639.1">
    <property type="protein sequence ID" value="ENSCCRP00000108737.1"/>
    <property type="gene ID" value="ENSCCRG00000078796.1"/>
</dbReference>
<reference evidence="2" key="2">
    <citation type="submission" date="2025-09" db="UniProtKB">
        <authorList>
            <consortium name="Ensembl"/>
        </authorList>
    </citation>
    <scope>IDENTIFICATION</scope>
</reference>
<evidence type="ECO:0000313" key="3">
    <source>
        <dbReference type="Proteomes" id="UP001108240"/>
    </source>
</evidence>
<name>A0A9J7XLV9_CYPCA</name>
<keyword evidence="3" id="KW-1185">Reference proteome</keyword>
<feature type="transmembrane region" description="Helical" evidence="1">
    <location>
        <begin position="196"/>
        <end position="223"/>
    </location>
</feature>
<reference evidence="2" key="1">
    <citation type="submission" date="2025-08" db="UniProtKB">
        <authorList>
            <consortium name="Ensembl"/>
        </authorList>
    </citation>
    <scope>IDENTIFICATION</scope>
</reference>
<dbReference type="SUPFAM" id="SSF56219">
    <property type="entry name" value="DNase I-like"/>
    <property type="match status" value="1"/>
</dbReference>
<dbReference type="AlphaFoldDB" id="A0A9J7XLV9"/>
<evidence type="ECO:0000313" key="2">
    <source>
        <dbReference type="Ensembl" id="ENSCCRP00000108737.1"/>
    </source>
</evidence>
<sequence>MKLKMIHYTTFRIHARRYIQPAIVHSWKTAQDGMLQQLRQQQNIVLGGDTRYLMLNNCLSLHITVKAKHTYLREDNITQYYDVWHIENGVSKKLLRIAQNKDSEKLQKWYRSIKKHIYCTAASSSSGPERVAKWVSILNQIQNMHTHDDPIFPRFLHLQRTTTDKSKWLSAGTAAFSRLEKILRNKRNERSWRNKMAPVLMACLLSVLSCLFFMVVLLTTLFIHDATSALIYDRHTLFNIRSSFEKYLEDGRGELQLPITKPPQIIPTWLKREPWPLLEKKRRRRGKQGVKLVKLKAYLVSLQREPCPADVLLWGWSGDRVLCRRSGGALPRWVRPVGLAEPVVAHSWRALRPYWRGANLRNLRPVPLGLQQSDGISVDDAGPEIRLALINVRSLRNKTFILNEFIRARNLDFLFITETWLNAGDMSVFGEVVSSNFVVLNTPRETGRGGGMASIFKDTFICNRLNTERFSSFELQVFEMQLLSAVLCAIVYRPPGLNKNFISELSVFLADIIVKYDKILILGDFNIHVCCPTNSLSKDFKSHRLCWPSANG</sequence>
<dbReference type="Gene3D" id="3.60.10.10">
    <property type="entry name" value="Endonuclease/exonuclease/phosphatase"/>
    <property type="match status" value="1"/>
</dbReference>
<proteinExistence type="predicted"/>
<dbReference type="GeneTree" id="ENSGT00940000163969"/>
<dbReference type="Proteomes" id="UP001108240">
    <property type="component" value="Unplaced"/>
</dbReference>
<evidence type="ECO:0000256" key="1">
    <source>
        <dbReference type="SAM" id="Phobius"/>
    </source>
</evidence>
<dbReference type="PANTHER" id="PTHR31751">
    <property type="entry name" value="SI:CH211-108C17.2-RELATED-RELATED"/>
    <property type="match status" value="1"/>
</dbReference>
<dbReference type="PANTHER" id="PTHR31751:SF44">
    <property type="entry name" value="SI:CH211-211K8.4-RELATED"/>
    <property type="match status" value="1"/>
</dbReference>
<protein>
    <recommendedName>
        <fullName evidence="4">Endonuclease/exonuclease/phosphatase domain-containing protein</fullName>
    </recommendedName>
</protein>
<evidence type="ECO:0008006" key="4">
    <source>
        <dbReference type="Google" id="ProtNLM"/>
    </source>
</evidence>
<keyword evidence="1" id="KW-1133">Transmembrane helix</keyword>
<dbReference type="InterPro" id="IPR036691">
    <property type="entry name" value="Endo/exonu/phosph_ase_sf"/>
</dbReference>